<dbReference type="AlphaFoldDB" id="A0A562TU78"/>
<feature type="transmembrane region" description="Helical" evidence="1">
    <location>
        <begin position="136"/>
        <end position="157"/>
    </location>
</feature>
<dbReference type="RefSeq" id="WP_144914631.1">
    <property type="nucleotide sequence ID" value="NZ_VLLI01000011.1"/>
</dbReference>
<organism evidence="2 3">
    <name type="scientific">Mucilaginibacter frigoritolerans</name>
    <dbReference type="NCBI Taxonomy" id="652788"/>
    <lineage>
        <taxon>Bacteria</taxon>
        <taxon>Pseudomonadati</taxon>
        <taxon>Bacteroidota</taxon>
        <taxon>Sphingobacteriia</taxon>
        <taxon>Sphingobacteriales</taxon>
        <taxon>Sphingobacteriaceae</taxon>
        <taxon>Mucilaginibacter</taxon>
    </lineage>
</organism>
<keyword evidence="1" id="KW-0812">Transmembrane</keyword>
<protein>
    <submittedName>
        <fullName evidence="2">Uncharacterized protein</fullName>
    </submittedName>
</protein>
<dbReference type="EMBL" id="VLLI01000011">
    <property type="protein sequence ID" value="TWI97095.1"/>
    <property type="molecule type" value="Genomic_DNA"/>
</dbReference>
<reference evidence="2 3" key="1">
    <citation type="submission" date="2019-07" db="EMBL/GenBank/DDBJ databases">
        <title>Genomic Encyclopedia of Archaeal and Bacterial Type Strains, Phase II (KMG-II): from individual species to whole genera.</title>
        <authorList>
            <person name="Goeker M."/>
        </authorList>
    </citation>
    <scope>NUCLEOTIDE SEQUENCE [LARGE SCALE GENOMIC DNA]</scope>
    <source>
        <strain evidence="2 3">ATCC BAA-1854</strain>
    </source>
</reference>
<feature type="transmembrane region" description="Helical" evidence="1">
    <location>
        <begin position="222"/>
        <end position="240"/>
    </location>
</feature>
<dbReference type="Proteomes" id="UP000317010">
    <property type="component" value="Unassembled WGS sequence"/>
</dbReference>
<evidence type="ECO:0000313" key="2">
    <source>
        <dbReference type="EMBL" id="TWI97095.1"/>
    </source>
</evidence>
<keyword evidence="1" id="KW-0472">Membrane</keyword>
<comment type="caution">
    <text evidence="2">The sequence shown here is derived from an EMBL/GenBank/DDBJ whole genome shotgun (WGS) entry which is preliminary data.</text>
</comment>
<sequence>MKTLENHMVLFDGECPMCNLYTNAFVKSGMLPKDGRGAYQNNMDAICPLIDKQRAVNEIALVNLQNGEVTYGVKSIFKILGNACPAFAPLFLCKPFIWLMSKVYAFISYNRRVIIPAPIAGDGYTYQPSFKKHYRIAYLLFTWFFTSCILTAYAHLLSSMVPVGNAYREYLICGGQIIFQGIIISAIAKEKLWSYLGNMMTISFAGSLLLLIPLALNHLLTITPIIYTLYFMAVAGLMFLEHLRRSKLLDIGYILSITWVLYRLLVLVVILA</sequence>
<keyword evidence="3" id="KW-1185">Reference proteome</keyword>
<feature type="transmembrane region" description="Helical" evidence="1">
    <location>
        <begin position="252"/>
        <end position="271"/>
    </location>
</feature>
<accession>A0A562TU78</accession>
<evidence type="ECO:0000313" key="3">
    <source>
        <dbReference type="Proteomes" id="UP000317010"/>
    </source>
</evidence>
<evidence type="ECO:0000256" key="1">
    <source>
        <dbReference type="SAM" id="Phobius"/>
    </source>
</evidence>
<gene>
    <name evidence="2" type="ORF">JN11_03555</name>
</gene>
<name>A0A562TU78_9SPHI</name>
<dbReference type="OrthoDB" id="671850at2"/>
<feature type="transmembrane region" description="Helical" evidence="1">
    <location>
        <begin position="169"/>
        <end position="188"/>
    </location>
</feature>
<feature type="transmembrane region" description="Helical" evidence="1">
    <location>
        <begin position="195"/>
        <end position="216"/>
    </location>
</feature>
<keyword evidence="1" id="KW-1133">Transmembrane helix</keyword>
<proteinExistence type="predicted"/>